<keyword evidence="3 5" id="KW-1133">Transmembrane helix</keyword>
<accession>A0A4U0WSX4</accession>
<keyword evidence="2 5" id="KW-0812">Transmembrane</keyword>
<dbReference type="OrthoDB" id="6612291at2759"/>
<gene>
    <name evidence="6" type="ORF">B0A49_08630</name>
</gene>
<protein>
    <recommendedName>
        <fullName evidence="8">Major facilitator superfamily (MFS) profile domain-containing protein</fullName>
    </recommendedName>
</protein>
<evidence type="ECO:0000256" key="3">
    <source>
        <dbReference type="ARBA" id="ARBA00022989"/>
    </source>
</evidence>
<dbReference type="GO" id="GO:0005351">
    <property type="term" value="F:carbohydrate:proton symporter activity"/>
    <property type="evidence" value="ECO:0007669"/>
    <property type="project" value="TreeGrafter"/>
</dbReference>
<name>A0A4U0WSX4_9PEZI</name>
<evidence type="ECO:0000256" key="5">
    <source>
        <dbReference type="SAM" id="Phobius"/>
    </source>
</evidence>
<feature type="transmembrane region" description="Helical" evidence="5">
    <location>
        <begin position="54"/>
        <end position="78"/>
    </location>
</feature>
<evidence type="ECO:0000256" key="4">
    <source>
        <dbReference type="ARBA" id="ARBA00023136"/>
    </source>
</evidence>
<dbReference type="AlphaFoldDB" id="A0A4U0WSX4"/>
<evidence type="ECO:0000256" key="2">
    <source>
        <dbReference type="ARBA" id="ARBA00022692"/>
    </source>
</evidence>
<reference evidence="6 7" key="1">
    <citation type="submission" date="2017-03" db="EMBL/GenBank/DDBJ databases">
        <title>Genomes of endolithic fungi from Antarctica.</title>
        <authorList>
            <person name="Coleine C."/>
            <person name="Masonjones S."/>
            <person name="Stajich J.E."/>
        </authorList>
    </citation>
    <scope>NUCLEOTIDE SEQUENCE [LARGE SCALE GENOMIC DNA]</scope>
    <source>
        <strain evidence="6 7">CCFEE 5187</strain>
    </source>
</reference>
<dbReference type="InterPro" id="IPR036259">
    <property type="entry name" value="MFS_trans_sf"/>
</dbReference>
<dbReference type="InterPro" id="IPR050360">
    <property type="entry name" value="MFS_Sugar_Transporters"/>
</dbReference>
<comment type="subcellular location">
    <subcellularLocation>
        <location evidence="1">Membrane</location>
        <topology evidence="1">Multi-pass membrane protein</topology>
    </subcellularLocation>
</comment>
<dbReference type="Gene3D" id="1.20.1250.20">
    <property type="entry name" value="MFS general substrate transporter like domains"/>
    <property type="match status" value="2"/>
</dbReference>
<organism evidence="6 7">
    <name type="scientific">Cryomyces minteri</name>
    <dbReference type="NCBI Taxonomy" id="331657"/>
    <lineage>
        <taxon>Eukaryota</taxon>
        <taxon>Fungi</taxon>
        <taxon>Dikarya</taxon>
        <taxon>Ascomycota</taxon>
        <taxon>Pezizomycotina</taxon>
        <taxon>Dothideomycetes</taxon>
        <taxon>Dothideomycetes incertae sedis</taxon>
        <taxon>Cryomyces</taxon>
    </lineage>
</organism>
<dbReference type="SUPFAM" id="SSF103473">
    <property type="entry name" value="MFS general substrate transporter"/>
    <property type="match status" value="1"/>
</dbReference>
<evidence type="ECO:0000256" key="1">
    <source>
        <dbReference type="ARBA" id="ARBA00004141"/>
    </source>
</evidence>
<evidence type="ECO:0000313" key="7">
    <source>
        <dbReference type="Proteomes" id="UP000308768"/>
    </source>
</evidence>
<feature type="transmembrane region" description="Helical" evidence="5">
    <location>
        <begin position="296"/>
        <end position="318"/>
    </location>
</feature>
<dbReference type="STRING" id="331657.A0A4U0WSX4"/>
<dbReference type="Pfam" id="PF00083">
    <property type="entry name" value="Sugar_tr"/>
    <property type="match status" value="2"/>
</dbReference>
<feature type="transmembrane region" description="Helical" evidence="5">
    <location>
        <begin position="260"/>
        <end position="284"/>
    </location>
</feature>
<keyword evidence="4 5" id="KW-0472">Membrane</keyword>
<dbReference type="GO" id="GO:0016020">
    <property type="term" value="C:membrane"/>
    <property type="evidence" value="ECO:0007669"/>
    <property type="project" value="UniProtKB-SubCell"/>
</dbReference>
<feature type="transmembrane region" description="Helical" evidence="5">
    <location>
        <begin position="196"/>
        <end position="218"/>
    </location>
</feature>
<feature type="transmembrane region" description="Helical" evidence="5">
    <location>
        <begin position="230"/>
        <end position="253"/>
    </location>
</feature>
<evidence type="ECO:0008006" key="8">
    <source>
        <dbReference type="Google" id="ProtNLM"/>
    </source>
</evidence>
<dbReference type="PANTHER" id="PTHR48022:SF11">
    <property type="entry name" value="MONOSACCHARIDE TRANSPORTER (HXT8), PUTATIVE (AFU_ORTHOLOGUE AFUA_2G08120)-RELATED"/>
    <property type="match status" value="1"/>
</dbReference>
<feature type="transmembrane region" description="Helical" evidence="5">
    <location>
        <begin position="360"/>
        <end position="379"/>
    </location>
</feature>
<evidence type="ECO:0000313" key="6">
    <source>
        <dbReference type="EMBL" id="TKA66644.1"/>
    </source>
</evidence>
<sequence>MARSYTLYNLRIILVLTLGSLTFGYSFSVISNTLGQPGFLQYFNLNNNAADTNAITGAINGLYCAGAIFGALLTGWMCEARGRKMTMYLASAISILGGALQTGSVNIAMFLAARFITVRDLTSQHPWILVLTRDRRDEAWAIVSRLHGDPTNEDSRLYAREEFYQMTQQVQADAIAWAQGGNKQLFTKPSYRKRMWMGFFIQYAAQSTGAQVIYVYVITLYQNLGLTSGVPLILGAAYVTVATLSNFFGALIVDKVGQKPLLITGLAGCMISLTLETVMIARYAGTTNNAGLSMGVFFTFCFISFYGGGIDVVGYIYCSEIFPTHIRSQGVAWSLVGTFLSTLVYVEAAPTALANIQWKYYVIFICLTAINIAILYLWCPETKGLSLEEINGRFGDEVVVHFSDATEKQRIDLVQAVAIDDRKDAVSAGRKAV</sequence>
<proteinExistence type="predicted"/>
<feature type="transmembrane region" description="Helical" evidence="5">
    <location>
        <begin position="12"/>
        <end position="34"/>
    </location>
</feature>
<comment type="caution">
    <text evidence="6">The sequence shown here is derived from an EMBL/GenBank/DDBJ whole genome shotgun (WGS) entry which is preliminary data.</text>
</comment>
<dbReference type="InterPro" id="IPR005828">
    <property type="entry name" value="MFS_sugar_transport-like"/>
</dbReference>
<keyword evidence="7" id="KW-1185">Reference proteome</keyword>
<dbReference type="EMBL" id="NAJN01000995">
    <property type="protein sequence ID" value="TKA66644.1"/>
    <property type="molecule type" value="Genomic_DNA"/>
</dbReference>
<feature type="transmembrane region" description="Helical" evidence="5">
    <location>
        <begin position="330"/>
        <end position="348"/>
    </location>
</feature>
<dbReference type="PANTHER" id="PTHR48022">
    <property type="entry name" value="PLASTIDIC GLUCOSE TRANSPORTER 4"/>
    <property type="match status" value="1"/>
</dbReference>
<dbReference type="Proteomes" id="UP000308768">
    <property type="component" value="Unassembled WGS sequence"/>
</dbReference>